<dbReference type="EMBL" id="FPJW01000001">
    <property type="protein sequence ID" value="SFX02821.1"/>
    <property type="molecule type" value="Genomic_DNA"/>
</dbReference>
<dbReference type="HAMAP" id="MF_00048">
    <property type="entry name" value="UPF0102"/>
    <property type="match status" value="1"/>
</dbReference>
<gene>
    <name evidence="3" type="ORF">SAMN02745752_00270</name>
</gene>
<dbReference type="InterPro" id="IPR003509">
    <property type="entry name" value="UPF0102_YraN-like"/>
</dbReference>
<keyword evidence="3" id="KW-0378">Hydrolase</keyword>
<dbReference type="NCBIfam" id="NF009150">
    <property type="entry name" value="PRK12497.1-3"/>
    <property type="match status" value="1"/>
</dbReference>
<evidence type="ECO:0000313" key="4">
    <source>
        <dbReference type="Proteomes" id="UP000182350"/>
    </source>
</evidence>
<keyword evidence="4" id="KW-1185">Reference proteome</keyword>
<dbReference type="NCBIfam" id="TIGR00252">
    <property type="entry name" value="YraN family protein"/>
    <property type="match status" value="1"/>
</dbReference>
<reference evidence="3 4" key="1">
    <citation type="submission" date="2016-11" db="EMBL/GenBank/DDBJ databases">
        <authorList>
            <person name="Jaros S."/>
            <person name="Januszkiewicz K."/>
            <person name="Wedrychowicz H."/>
        </authorList>
    </citation>
    <scope>NUCLEOTIDE SEQUENCE [LARGE SCALE GENOMIC DNA]</scope>
    <source>
        <strain evidence="3 4">DSM 21637</strain>
    </source>
</reference>
<dbReference type="InterPro" id="IPR011856">
    <property type="entry name" value="tRNA_endonuc-like_dom_sf"/>
</dbReference>
<dbReference type="Pfam" id="PF02021">
    <property type="entry name" value="UPF0102"/>
    <property type="match status" value="1"/>
</dbReference>
<organism evidence="3 4">
    <name type="scientific">Marinospirillum alkaliphilum DSM 21637</name>
    <dbReference type="NCBI Taxonomy" id="1122209"/>
    <lineage>
        <taxon>Bacteria</taxon>
        <taxon>Pseudomonadati</taxon>
        <taxon>Pseudomonadota</taxon>
        <taxon>Gammaproteobacteria</taxon>
        <taxon>Oceanospirillales</taxon>
        <taxon>Oceanospirillaceae</taxon>
        <taxon>Marinospirillum</taxon>
    </lineage>
</organism>
<keyword evidence="3" id="KW-0540">Nuclease</keyword>
<dbReference type="Proteomes" id="UP000182350">
    <property type="component" value="Unassembled WGS sequence"/>
</dbReference>
<dbReference type="PANTHER" id="PTHR34039">
    <property type="entry name" value="UPF0102 PROTEIN YRAN"/>
    <property type="match status" value="1"/>
</dbReference>
<dbReference type="CDD" id="cd20736">
    <property type="entry name" value="PoNe_Nuclease"/>
    <property type="match status" value="1"/>
</dbReference>
<dbReference type="SUPFAM" id="SSF52980">
    <property type="entry name" value="Restriction endonuclease-like"/>
    <property type="match status" value="1"/>
</dbReference>
<dbReference type="OrthoDB" id="9794876at2"/>
<protein>
    <recommendedName>
        <fullName evidence="2">UPF0102 protein SAMN02745752_00270</fullName>
    </recommendedName>
</protein>
<proteinExistence type="inferred from homology"/>
<evidence type="ECO:0000256" key="1">
    <source>
        <dbReference type="ARBA" id="ARBA00006738"/>
    </source>
</evidence>
<comment type="similarity">
    <text evidence="1 2">Belongs to the UPF0102 family.</text>
</comment>
<evidence type="ECO:0000313" key="3">
    <source>
        <dbReference type="EMBL" id="SFX02821.1"/>
    </source>
</evidence>
<name>A0A1K1TRD4_9GAMM</name>
<dbReference type="Gene3D" id="3.40.1350.10">
    <property type="match status" value="1"/>
</dbReference>
<sequence>MKDQGKISRQIIGQQAEAVACSYLLNHGLQLVEKNFRCRMGEIDLIMRDGQQLVFVEVRFRSSSAYGGAAASINHNKQLKLQRAAAFYLGRLNTQPACRFDAVTLSPDSSGNPLCDNWIKNAF</sequence>
<dbReference type="RefSeq" id="WP_072324512.1">
    <property type="nucleotide sequence ID" value="NZ_FPJW01000001.1"/>
</dbReference>
<dbReference type="PANTHER" id="PTHR34039:SF1">
    <property type="entry name" value="UPF0102 PROTEIN YRAN"/>
    <property type="match status" value="1"/>
</dbReference>
<dbReference type="STRING" id="1122209.SAMN02745752_00270"/>
<accession>A0A1K1TRD4</accession>
<dbReference type="AlphaFoldDB" id="A0A1K1TRD4"/>
<dbReference type="GO" id="GO:0004519">
    <property type="term" value="F:endonuclease activity"/>
    <property type="evidence" value="ECO:0007669"/>
    <property type="project" value="UniProtKB-KW"/>
</dbReference>
<keyword evidence="3" id="KW-0255">Endonuclease</keyword>
<evidence type="ECO:0000256" key="2">
    <source>
        <dbReference type="HAMAP-Rule" id="MF_00048"/>
    </source>
</evidence>
<dbReference type="InterPro" id="IPR011335">
    <property type="entry name" value="Restrct_endonuc-II-like"/>
</dbReference>
<dbReference type="GO" id="GO:0003676">
    <property type="term" value="F:nucleic acid binding"/>
    <property type="evidence" value="ECO:0007669"/>
    <property type="project" value="InterPro"/>
</dbReference>